<evidence type="ECO:0000259" key="1">
    <source>
        <dbReference type="PROSITE" id="PS51186"/>
    </source>
</evidence>
<protein>
    <submittedName>
        <fullName evidence="2">GNAT superfamily N-acetyltransferase</fullName>
    </submittedName>
</protein>
<keyword evidence="3" id="KW-1185">Reference proteome</keyword>
<gene>
    <name evidence="2" type="ORF">ABID27_001979</name>
</gene>
<dbReference type="InterPro" id="IPR042573">
    <property type="entry name" value="GNAT_acetyltra_N"/>
</dbReference>
<feature type="domain" description="N-acetyltransferase" evidence="1">
    <location>
        <begin position="125"/>
        <end position="256"/>
    </location>
</feature>
<dbReference type="EMBL" id="JBEPMK010000009">
    <property type="protein sequence ID" value="MET3645328.1"/>
    <property type="molecule type" value="Genomic_DNA"/>
</dbReference>
<evidence type="ECO:0000313" key="2">
    <source>
        <dbReference type="EMBL" id="MET3645328.1"/>
    </source>
</evidence>
<dbReference type="Gene3D" id="3.40.630.30">
    <property type="match status" value="1"/>
</dbReference>
<dbReference type="InterPro" id="IPR016181">
    <property type="entry name" value="Acyl_CoA_acyltransferase"/>
</dbReference>
<accession>A0ABV2JR07</accession>
<dbReference type="InterPro" id="IPR027365">
    <property type="entry name" value="GNAT_acetyltra_YdfB-like"/>
</dbReference>
<dbReference type="Pfam" id="PF12746">
    <property type="entry name" value="GNAT_acetyltran"/>
    <property type="match status" value="1"/>
</dbReference>
<organism evidence="2 3">
    <name type="scientific">Streptococcus gallinaceus</name>
    <dbReference type="NCBI Taxonomy" id="165758"/>
    <lineage>
        <taxon>Bacteria</taxon>
        <taxon>Bacillati</taxon>
        <taxon>Bacillota</taxon>
        <taxon>Bacilli</taxon>
        <taxon>Lactobacillales</taxon>
        <taxon>Streptococcaceae</taxon>
        <taxon>Streptococcus</taxon>
    </lineage>
</organism>
<dbReference type="PROSITE" id="PS51186">
    <property type="entry name" value="GNAT"/>
    <property type="match status" value="1"/>
</dbReference>
<reference evidence="2 3" key="1">
    <citation type="submission" date="2024-06" db="EMBL/GenBank/DDBJ databases">
        <title>Genomic Encyclopedia of Type Strains, Phase IV (KMG-IV): sequencing the most valuable type-strain genomes for metagenomic binning, comparative biology and taxonomic classification.</title>
        <authorList>
            <person name="Goeker M."/>
        </authorList>
    </citation>
    <scope>NUCLEOTIDE SEQUENCE [LARGE SCALE GENOMIC DNA]</scope>
    <source>
        <strain evidence="2 3">DSM 15349</strain>
    </source>
</reference>
<dbReference type="PANTHER" id="PTHR31143">
    <property type="match status" value="1"/>
</dbReference>
<sequence length="256" mass="29162">MKRLKDLKLAELIFGNWEETIILSCLQGVMGEVWVDGDSQPQSALAKLGKEVAFGFLAGRPNTDLLELCRGQDIILVPQNQAWANLIEATYKEKAHAFTRYATKKNTDFDDKMLKDIVLGLPKELELRCIDQQIYDACLEETWSQDLVANYDNFLHYQQFGVGVVILHKGQMVAGASSYSTYQDGIEIEIDTHPDYRRKGLAKIAGAKLILECLARGLYPSWDAHTKVSLHLALQLGYEFSHEYRAYEIDWKKEKK</sequence>
<proteinExistence type="predicted"/>
<name>A0ABV2JR07_9STRE</name>
<comment type="caution">
    <text evidence="2">The sequence shown here is derived from an EMBL/GenBank/DDBJ whole genome shotgun (WGS) entry which is preliminary data.</text>
</comment>
<dbReference type="InterPro" id="IPR000182">
    <property type="entry name" value="GNAT_dom"/>
</dbReference>
<dbReference type="Gene3D" id="3.40.630.110">
    <property type="entry name" value="GNAT acetyltransferase-like"/>
    <property type="match status" value="1"/>
</dbReference>
<dbReference type="Proteomes" id="UP001549055">
    <property type="component" value="Unassembled WGS sequence"/>
</dbReference>
<dbReference type="SUPFAM" id="SSF55729">
    <property type="entry name" value="Acyl-CoA N-acyltransferases (Nat)"/>
    <property type="match status" value="1"/>
</dbReference>
<evidence type="ECO:0000313" key="3">
    <source>
        <dbReference type="Proteomes" id="UP001549055"/>
    </source>
</evidence>
<dbReference type="RefSeq" id="WP_253366317.1">
    <property type="nucleotide sequence ID" value="NZ_JALJXU010000011.1"/>
</dbReference>
<dbReference type="PANTHER" id="PTHR31143:SF2">
    <property type="entry name" value="FR47-LIKE DOMAIN-CONTAINING PROTEIN-RELATED"/>
    <property type="match status" value="1"/>
</dbReference>